<dbReference type="HOGENOM" id="CLU_1402544_0_0_1"/>
<accession>S0E8G7</accession>
<dbReference type="GeneID" id="35402517"/>
<dbReference type="RefSeq" id="XP_023433009.1">
    <property type="nucleotide sequence ID" value="XM_023580189.1"/>
</dbReference>
<keyword evidence="2" id="KW-1185">Reference proteome</keyword>
<protein>
    <submittedName>
        <fullName evidence="1">Uncharacterized protein</fullName>
    </submittedName>
</protein>
<dbReference type="AlphaFoldDB" id="S0E8G7"/>
<proteinExistence type="predicted"/>
<organism evidence="1 2">
    <name type="scientific">Gibberella fujikuroi (strain CBS 195.34 / IMI 58289 / NRRL A-6831)</name>
    <name type="common">Bakanae and foot rot disease fungus</name>
    <name type="synonym">Fusarium fujikuroi</name>
    <dbReference type="NCBI Taxonomy" id="1279085"/>
    <lineage>
        <taxon>Eukaryota</taxon>
        <taxon>Fungi</taxon>
        <taxon>Dikarya</taxon>
        <taxon>Ascomycota</taxon>
        <taxon>Pezizomycotina</taxon>
        <taxon>Sordariomycetes</taxon>
        <taxon>Hypocreomycetidae</taxon>
        <taxon>Hypocreales</taxon>
        <taxon>Nectriaceae</taxon>
        <taxon>Fusarium</taxon>
        <taxon>Fusarium fujikuroi species complex</taxon>
    </lineage>
</organism>
<gene>
    <name evidence="1" type="ORF">FFUJ_09043</name>
</gene>
<reference evidence="2" key="1">
    <citation type="journal article" date="2013" name="PLoS Pathog.">
        <title>Deciphering the cryptic genome: genome-wide analyses of the rice pathogen Fusarium fujikuroi reveal complex regulation of secondary metabolism and novel metabolites.</title>
        <authorList>
            <person name="Wiemann P."/>
            <person name="Sieber C.M."/>
            <person name="von Bargen K.W."/>
            <person name="Studt L."/>
            <person name="Niehaus E.M."/>
            <person name="Espino J.J."/>
            <person name="Huss K."/>
            <person name="Michielse C.B."/>
            <person name="Albermann S."/>
            <person name="Wagner D."/>
            <person name="Bergner S.V."/>
            <person name="Connolly L.R."/>
            <person name="Fischer A."/>
            <person name="Reuter G."/>
            <person name="Kleigrewe K."/>
            <person name="Bald T."/>
            <person name="Wingfield B.D."/>
            <person name="Ophir R."/>
            <person name="Freeman S."/>
            <person name="Hippler M."/>
            <person name="Smith K.M."/>
            <person name="Brown D.W."/>
            <person name="Proctor R.H."/>
            <person name="Munsterkotter M."/>
            <person name="Freitag M."/>
            <person name="Humpf H.U."/>
            <person name="Guldener U."/>
            <person name="Tudzynski B."/>
        </authorList>
    </citation>
    <scope>NUCLEOTIDE SEQUENCE [LARGE SCALE GENOMIC DNA]</scope>
    <source>
        <strain evidence="2">CBS 195.34 / IMI 58289 / NRRL A-6831</strain>
    </source>
</reference>
<evidence type="ECO:0000313" key="1">
    <source>
        <dbReference type="EMBL" id="CCT70930.1"/>
    </source>
</evidence>
<evidence type="ECO:0000313" key="2">
    <source>
        <dbReference type="Proteomes" id="UP000016800"/>
    </source>
</evidence>
<dbReference type="Proteomes" id="UP000016800">
    <property type="component" value="Chromosome VII"/>
</dbReference>
<dbReference type="VEuPathDB" id="FungiDB:FFUJ_09043"/>
<dbReference type="EMBL" id="HF679029">
    <property type="protein sequence ID" value="CCT70930.1"/>
    <property type="molecule type" value="Genomic_DNA"/>
</dbReference>
<sequence length="194" mass="22412">MSQALIQPRSHVLHTVNACSKRFSHLGYALGIPLRAPQVHHHQTAIIPPTTLFQHSSQLYRLIALLASPRLYGRAARMHETLYLLHRRPSHRKLLYHHDVVYHVFGVKADCMIGMLRFQATLLLLFICIWSGDTQRVFRRALLEDPIPRRLDARIQTKKQDDRKQARYSQNSKRAMLAFTTAVKIPSFSLSQVC</sequence>
<name>S0E8G7_GIBF5</name>